<dbReference type="Pfam" id="PF13577">
    <property type="entry name" value="SnoaL_4"/>
    <property type="match status" value="1"/>
</dbReference>
<name>A0A0B1ZFC3_9SPHN</name>
<dbReference type="STRING" id="1348853.LK12_21990"/>
<evidence type="ECO:0000313" key="3">
    <source>
        <dbReference type="Proteomes" id="UP000031057"/>
    </source>
</evidence>
<dbReference type="Proteomes" id="UP000031057">
    <property type="component" value="Unassembled WGS sequence"/>
</dbReference>
<accession>A0A0B1ZFC3</accession>
<proteinExistence type="predicted"/>
<protein>
    <submittedName>
        <fullName evidence="2">Polyketide cyclase</fullName>
    </submittedName>
</protein>
<dbReference type="InterPro" id="IPR037401">
    <property type="entry name" value="SnoaL-like"/>
</dbReference>
<feature type="domain" description="SnoaL-like" evidence="1">
    <location>
        <begin position="14"/>
        <end position="130"/>
    </location>
</feature>
<reference evidence="2 3" key="1">
    <citation type="submission" date="2014-10" db="EMBL/GenBank/DDBJ databases">
        <title>Genome sequence of Novosphingobium malaysiense MUSC 273(T).</title>
        <authorList>
            <person name="Lee L.-H."/>
        </authorList>
    </citation>
    <scope>NUCLEOTIDE SEQUENCE [LARGE SCALE GENOMIC DNA]</scope>
    <source>
        <strain evidence="2 3">MUSC 273</strain>
    </source>
</reference>
<dbReference type="InterPro" id="IPR032710">
    <property type="entry name" value="NTF2-like_dom_sf"/>
</dbReference>
<evidence type="ECO:0000313" key="2">
    <source>
        <dbReference type="EMBL" id="KHK89190.1"/>
    </source>
</evidence>
<dbReference type="Gene3D" id="3.10.450.50">
    <property type="match status" value="1"/>
</dbReference>
<dbReference type="CDD" id="cd00531">
    <property type="entry name" value="NTF2_like"/>
    <property type="match status" value="1"/>
</dbReference>
<gene>
    <name evidence="2" type="ORF">LK12_21990</name>
</gene>
<dbReference type="OrthoDB" id="1492465at2"/>
<evidence type="ECO:0000259" key="1">
    <source>
        <dbReference type="Pfam" id="PF13577"/>
    </source>
</evidence>
<organism evidence="2 3">
    <name type="scientific">Novosphingobium malaysiense</name>
    <dbReference type="NCBI Taxonomy" id="1348853"/>
    <lineage>
        <taxon>Bacteria</taxon>
        <taxon>Pseudomonadati</taxon>
        <taxon>Pseudomonadota</taxon>
        <taxon>Alphaproteobacteria</taxon>
        <taxon>Sphingomonadales</taxon>
        <taxon>Sphingomonadaceae</taxon>
        <taxon>Novosphingobium</taxon>
    </lineage>
</organism>
<dbReference type="AlphaFoldDB" id="A0A0B1ZFC3"/>
<dbReference type="RefSeq" id="WP_039289873.1">
    <property type="nucleotide sequence ID" value="NZ_JTDI01000008.1"/>
</dbReference>
<keyword evidence="3" id="KW-1185">Reference proteome</keyword>
<dbReference type="EMBL" id="JTDI01000008">
    <property type="protein sequence ID" value="KHK89190.1"/>
    <property type="molecule type" value="Genomic_DNA"/>
</dbReference>
<sequence>MTDTTLTVEQRLARMEARLEIGELPCRYARAVDGRDLDAWVDLFVEDVDCGRYGKGREALKRFIDPAVRTFYRSIHFVCGHVVDFVSDDEATGTVYCRAEHEDGDDWVVMAIVYFDRYVRRDGHWYFQKRSEKHWYSADALEKLRPPFQLWDKWESRLPHLPQDFPTWRAFWERSSAEDIAAITGQP</sequence>
<comment type="caution">
    <text evidence="2">The sequence shown here is derived from an EMBL/GenBank/DDBJ whole genome shotgun (WGS) entry which is preliminary data.</text>
</comment>
<dbReference type="SUPFAM" id="SSF54427">
    <property type="entry name" value="NTF2-like"/>
    <property type="match status" value="1"/>
</dbReference>